<reference evidence="1 2" key="2">
    <citation type="submission" date="2017-10" db="EMBL/GenBank/DDBJ databases">
        <title>Extensive intraspecific genome diversity in a model arbuscular mycorrhizal fungus.</title>
        <authorList>
            <person name="Chen E.C.H."/>
            <person name="Morin E."/>
            <person name="Baudet D."/>
            <person name="Noel J."/>
            <person name="Ndikumana S."/>
            <person name="Charron P."/>
            <person name="St-Onge C."/>
            <person name="Giorgi J."/>
            <person name="Grigoriev I.V."/>
            <person name="Roux C."/>
            <person name="Martin F.M."/>
            <person name="Corradi N."/>
        </authorList>
    </citation>
    <scope>NUCLEOTIDE SEQUENCE [LARGE SCALE GENOMIC DNA]</scope>
    <source>
        <strain evidence="1 2">C2</strain>
    </source>
</reference>
<evidence type="ECO:0000313" key="1">
    <source>
        <dbReference type="EMBL" id="PKK60359.1"/>
    </source>
</evidence>
<dbReference type="VEuPathDB" id="FungiDB:FUN_020303"/>
<reference evidence="1 2" key="1">
    <citation type="submission" date="2016-04" db="EMBL/GenBank/DDBJ databases">
        <title>Genome analyses suggest a sexual origin of heterokaryosis in a supposedly ancient asexual fungus.</title>
        <authorList>
            <person name="Ropars J."/>
            <person name="Sedzielewska K."/>
            <person name="Noel J."/>
            <person name="Charron P."/>
            <person name="Farinelli L."/>
            <person name="Marton T."/>
            <person name="Kruger M."/>
            <person name="Pelin A."/>
            <person name="Brachmann A."/>
            <person name="Corradi N."/>
        </authorList>
    </citation>
    <scope>NUCLEOTIDE SEQUENCE [LARGE SCALE GENOMIC DNA]</scope>
    <source>
        <strain evidence="1 2">C2</strain>
    </source>
</reference>
<dbReference type="Proteomes" id="UP000233469">
    <property type="component" value="Unassembled WGS sequence"/>
</dbReference>
<protein>
    <submittedName>
        <fullName evidence="1">Uncharacterized protein</fullName>
    </submittedName>
</protein>
<name>A0A2N1MFL9_9GLOM</name>
<proteinExistence type="predicted"/>
<comment type="caution">
    <text evidence="1">The sequence shown here is derived from an EMBL/GenBank/DDBJ whole genome shotgun (WGS) entry which is preliminary data.</text>
</comment>
<organism evidence="1 2">
    <name type="scientific">Rhizophagus irregularis</name>
    <dbReference type="NCBI Taxonomy" id="588596"/>
    <lineage>
        <taxon>Eukaryota</taxon>
        <taxon>Fungi</taxon>
        <taxon>Fungi incertae sedis</taxon>
        <taxon>Mucoromycota</taxon>
        <taxon>Glomeromycotina</taxon>
        <taxon>Glomeromycetes</taxon>
        <taxon>Glomerales</taxon>
        <taxon>Glomeraceae</taxon>
        <taxon>Rhizophagus</taxon>
    </lineage>
</organism>
<evidence type="ECO:0000313" key="2">
    <source>
        <dbReference type="Proteomes" id="UP000233469"/>
    </source>
</evidence>
<gene>
    <name evidence="1" type="ORF">RhiirC2_719170</name>
</gene>
<accession>A0A2N1MFL9</accession>
<dbReference type="AlphaFoldDB" id="A0A2N1MFL9"/>
<sequence length="107" mass="12517">MAARMLNDPFDGLFSQYISNKTCGHDENLRKFYLSMKLELRFRLLWDEIPVIFEVRFSGLLKTLDSVTTTFPSFFPEFGWITGYNYMQMDPNMVAANEPFITTQGDH</sequence>
<dbReference type="EMBL" id="LLXL01002615">
    <property type="protein sequence ID" value="PKK60359.1"/>
    <property type="molecule type" value="Genomic_DNA"/>
</dbReference>